<reference evidence="2" key="2">
    <citation type="submission" date="2024-04" db="EMBL/GenBank/DDBJ databases">
        <authorList>
            <person name="Chen Y."/>
            <person name="Shah S."/>
            <person name="Dougan E. K."/>
            <person name="Thang M."/>
            <person name="Chan C."/>
        </authorList>
    </citation>
    <scope>NUCLEOTIDE SEQUENCE [LARGE SCALE GENOMIC DNA]</scope>
</reference>
<reference evidence="1" key="1">
    <citation type="submission" date="2022-10" db="EMBL/GenBank/DDBJ databases">
        <authorList>
            <person name="Chen Y."/>
            <person name="Dougan E. K."/>
            <person name="Chan C."/>
            <person name="Rhodes N."/>
            <person name="Thang M."/>
        </authorList>
    </citation>
    <scope>NUCLEOTIDE SEQUENCE</scope>
</reference>
<sequence length="151" mass="17095">MHPQGPSVDQKAHHVLGMGQLLLVVAKFTDGDYQRLEGCIQFGNPIENVEDRSEETDPVEPVLLQMIQGKRVGLQDQLLKERPDLAEEKARLVEGARSNWKSLRIRSWMFSVLPRATSLKMKLQCRFQTAILVFCIADANIATELLQGRQL</sequence>
<dbReference type="EMBL" id="CAMXCT030003359">
    <property type="protein sequence ID" value="CAL4791392.1"/>
    <property type="molecule type" value="Genomic_DNA"/>
</dbReference>
<proteinExistence type="predicted"/>
<dbReference type="EMBL" id="CAMXCT010003359">
    <property type="protein sequence ID" value="CAI4004080.1"/>
    <property type="molecule type" value="Genomic_DNA"/>
</dbReference>
<accession>A0A9P1D6Y6</accession>
<evidence type="ECO:0000313" key="4">
    <source>
        <dbReference type="Proteomes" id="UP001152797"/>
    </source>
</evidence>
<name>A0A9P1D6Y6_9DINO</name>
<organism evidence="1">
    <name type="scientific">Cladocopium goreaui</name>
    <dbReference type="NCBI Taxonomy" id="2562237"/>
    <lineage>
        <taxon>Eukaryota</taxon>
        <taxon>Sar</taxon>
        <taxon>Alveolata</taxon>
        <taxon>Dinophyceae</taxon>
        <taxon>Suessiales</taxon>
        <taxon>Symbiodiniaceae</taxon>
        <taxon>Cladocopium</taxon>
    </lineage>
</organism>
<evidence type="ECO:0000313" key="3">
    <source>
        <dbReference type="EMBL" id="CAL4791392.1"/>
    </source>
</evidence>
<dbReference type="AlphaFoldDB" id="A0A9P1D6Y6"/>
<evidence type="ECO:0000313" key="2">
    <source>
        <dbReference type="EMBL" id="CAL1157455.1"/>
    </source>
</evidence>
<dbReference type="EMBL" id="CAMXCT020003359">
    <property type="protein sequence ID" value="CAL1157455.1"/>
    <property type="molecule type" value="Genomic_DNA"/>
</dbReference>
<protein>
    <submittedName>
        <fullName evidence="3">Dynein heavy chain 7, axonemal</fullName>
    </submittedName>
</protein>
<gene>
    <name evidence="1" type="ORF">C1SCF055_LOCUS29897</name>
</gene>
<comment type="caution">
    <text evidence="1">The sequence shown here is derived from an EMBL/GenBank/DDBJ whole genome shotgun (WGS) entry which is preliminary data.</text>
</comment>
<evidence type="ECO:0000313" key="1">
    <source>
        <dbReference type="EMBL" id="CAI4004080.1"/>
    </source>
</evidence>
<keyword evidence="4" id="KW-1185">Reference proteome</keyword>
<dbReference type="Proteomes" id="UP001152797">
    <property type="component" value="Unassembled WGS sequence"/>
</dbReference>